<accession>A0A4S2MQU1</accession>
<reference evidence="3 4" key="1">
    <citation type="submission" date="2019-04" db="EMBL/GenBank/DDBJ databases">
        <title>Comparative genomics and transcriptomics to analyze fruiting body development in filamentous ascomycetes.</title>
        <authorList>
            <consortium name="DOE Joint Genome Institute"/>
            <person name="Lutkenhaus R."/>
            <person name="Traeger S."/>
            <person name="Breuer J."/>
            <person name="Kuo A."/>
            <person name="Lipzen A."/>
            <person name="Pangilinan J."/>
            <person name="Dilworth D."/>
            <person name="Sandor L."/>
            <person name="Poggeler S."/>
            <person name="Barry K."/>
            <person name="Grigoriev I.V."/>
            <person name="Nowrousian M."/>
        </authorList>
    </citation>
    <scope>NUCLEOTIDE SEQUENCE [LARGE SCALE GENOMIC DNA]</scope>
    <source>
        <strain evidence="3 4">CBS 389.68</strain>
    </source>
</reference>
<keyword evidence="4" id="KW-1185">Reference proteome</keyword>
<comment type="similarity">
    <text evidence="1">Belongs to the thioesterase PaaI family.</text>
</comment>
<dbReference type="InParanoid" id="A0A4S2MQU1"/>
<dbReference type="CDD" id="cd03443">
    <property type="entry name" value="PaaI_thioesterase"/>
    <property type="match status" value="1"/>
</dbReference>
<feature type="domain" description="Thioesterase" evidence="2">
    <location>
        <begin position="78"/>
        <end position="162"/>
    </location>
</feature>
<dbReference type="InterPro" id="IPR006683">
    <property type="entry name" value="Thioestr_dom"/>
</dbReference>
<protein>
    <recommendedName>
        <fullName evidence="2">Thioesterase domain-containing protein</fullName>
    </recommendedName>
</protein>
<dbReference type="GO" id="GO:0047617">
    <property type="term" value="F:fatty acyl-CoA hydrolase activity"/>
    <property type="evidence" value="ECO:0007669"/>
    <property type="project" value="InterPro"/>
</dbReference>
<dbReference type="Pfam" id="PF03061">
    <property type="entry name" value="4HBT"/>
    <property type="match status" value="1"/>
</dbReference>
<dbReference type="AlphaFoldDB" id="A0A4S2MQU1"/>
<dbReference type="Gene3D" id="3.10.129.10">
    <property type="entry name" value="Hotdog Thioesterase"/>
    <property type="match status" value="1"/>
</dbReference>
<dbReference type="InterPro" id="IPR029069">
    <property type="entry name" value="HotDog_dom_sf"/>
</dbReference>
<dbReference type="PANTHER" id="PTHR21660">
    <property type="entry name" value="THIOESTERASE SUPERFAMILY MEMBER-RELATED"/>
    <property type="match status" value="1"/>
</dbReference>
<dbReference type="InterPro" id="IPR039298">
    <property type="entry name" value="ACOT13"/>
</dbReference>
<dbReference type="SUPFAM" id="SSF54637">
    <property type="entry name" value="Thioesterase/thiol ester dehydrase-isomerase"/>
    <property type="match status" value="1"/>
</dbReference>
<dbReference type="EMBL" id="ML220149">
    <property type="protein sequence ID" value="TGZ77769.1"/>
    <property type="molecule type" value="Genomic_DNA"/>
</dbReference>
<dbReference type="OrthoDB" id="2831072at2759"/>
<proteinExistence type="inferred from homology"/>
<evidence type="ECO:0000259" key="2">
    <source>
        <dbReference type="Pfam" id="PF03061"/>
    </source>
</evidence>
<organism evidence="3 4">
    <name type="scientific">Ascodesmis nigricans</name>
    <dbReference type="NCBI Taxonomy" id="341454"/>
    <lineage>
        <taxon>Eukaryota</taxon>
        <taxon>Fungi</taxon>
        <taxon>Dikarya</taxon>
        <taxon>Ascomycota</taxon>
        <taxon>Pezizomycotina</taxon>
        <taxon>Pezizomycetes</taxon>
        <taxon>Pezizales</taxon>
        <taxon>Ascodesmidaceae</taxon>
        <taxon>Ascodesmis</taxon>
    </lineage>
</organism>
<evidence type="ECO:0000313" key="4">
    <source>
        <dbReference type="Proteomes" id="UP000298138"/>
    </source>
</evidence>
<gene>
    <name evidence="3" type="ORF">EX30DRAFT_351597</name>
</gene>
<sequence length="196" mass="22402">MKKVQKIWDWYFNMIENTGQHDQHDYRLMKDLKLIDARPEGRVVWALKIPMYLCNSHRMFSWMGWVGCRADWIHVGVGNLHGGAAALIFDMCTMSALGPLHEEGGWNFLGGLSRSLHPNSNVSYIRGCELGTDVIIDCYVIQAGRTMAFIRGDIKSPDGSLVYASTEHHKVNYGPSEEMMMYEPKYEENTEVKPKL</sequence>
<dbReference type="PANTHER" id="PTHR21660:SF9">
    <property type="entry name" value="THIOESTERASE DOMAIN-CONTAINING PROTEIN"/>
    <property type="match status" value="1"/>
</dbReference>
<dbReference type="Proteomes" id="UP000298138">
    <property type="component" value="Unassembled WGS sequence"/>
</dbReference>
<dbReference type="STRING" id="341454.A0A4S2MQU1"/>
<evidence type="ECO:0000313" key="3">
    <source>
        <dbReference type="EMBL" id="TGZ77769.1"/>
    </source>
</evidence>
<name>A0A4S2MQU1_9PEZI</name>
<evidence type="ECO:0000256" key="1">
    <source>
        <dbReference type="ARBA" id="ARBA00008324"/>
    </source>
</evidence>